<feature type="region of interest" description="Disordered" evidence="1">
    <location>
        <begin position="651"/>
        <end position="687"/>
    </location>
</feature>
<protein>
    <submittedName>
        <fullName evidence="3">Uncharacterized protein</fullName>
    </submittedName>
</protein>
<feature type="region of interest" description="Disordered" evidence="1">
    <location>
        <begin position="536"/>
        <end position="571"/>
    </location>
</feature>
<feature type="transmembrane region" description="Helical" evidence="2">
    <location>
        <begin position="796"/>
        <end position="817"/>
    </location>
</feature>
<keyword evidence="2" id="KW-0812">Transmembrane</keyword>
<keyword evidence="4" id="KW-1185">Reference proteome</keyword>
<accession>A0AA39N5J1</accession>
<comment type="caution">
    <text evidence="3">The sequence shown here is derived from an EMBL/GenBank/DDBJ whole genome shotgun (WGS) entry which is preliminary data.</text>
</comment>
<feature type="compositionally biased region" description="Low complexity" evidence="1">
    <location>
        <begin position="110"/>
        <end position="130"/>
    </location>
</feature>
<dbReference type="AlphaFoldDB" id="A0AA39N5J1"/>
<feature type="region of interest" description="Disordered" evidence="1">
    <location>
        <begin position="477"/>
        <end position="510"/>
    </location>
</feature>
<gene>
    <name evidence="3" type="ORF">EV420DRAFT_328285</name>
</gene>
<reference evidence="3" key="1">
    <citation type="submission" date="2023-06" db="EMBL/GenBank/DDBJ databases">
        <authorList>
            <consortium name="Lawrence Berkeley National Laboratory"/>
            <person name="Ahrendt S."/>
            <person name="Sahu N."/>
            <person name="Indic B."/>
            <person name="Wong-Bajracharya J."/>
            <person name="Merenyi Z."/>
            <person name="Ke H.-M."/>
            <person name="Monk M."/>
            <person name="Kocsube S."/>
            <person name="Drula E."/>
            <person name="Lipzen A."/>
            <person name="Balint B."/>
            <person name="Henrissat B."/>
            <person name="Andreopoulos B."/>
            <person name="Martin F.M."/>
            <person name="Harder C.B."/>
            <person name="Rigling D."/>
            <person name="Ford K.L."/>
            <person name="Foster G.D."/>
            <person name="Pangilinan J."/>
            <person name="Papanicolaou A."/>
            <person name="Barry K."/>
            <person name="LaButti K."/>
            <person name="Viragh M."/>
            <person name="Koriabine M."/>
            <person name="Yan M."/>
            <person name="Riley R."/>
            <person name="Champramary S."/>
            <person name="Plett K.L."/>
            <person name="Tsai I.J."/>
            <person name="Slot J."/>
            <person name="Sipos G."/>
            <person name="Plett J."/>
            <person name="Nagy L.G."/>
            <person name="Grigoriev I.V."/>
        </authorList>
    </citation>
    <scope>NUCLEOTIDE SEQUENCE</scope>
    <source>
        <strain evidence="3">CCBAS 213</strain>
    </source>
</reference>
<feature type="compositionally biased region" description="Polar residues" evidence="1">
    <location>
        <begin position="536"/>
        <end position="547"/>
    </location>
</feature>
<evidence type="ECO:0000256" key="1">
    <source>
        <dbReference type="SAM" id="MobiDB-lite"/>
    </source>
</evidence>
<evidence type="ECO:0000313" key="4">
    <source>
        <dbReference type="Proteomes" id="UP001175211"/>
    </source>
</evidence>
<keyword evidence="2" id="KW-1133">Transmembrane helix</keyword>
<dbReference type="Proteomes" id="UP001175211">
    <property type="component" value="Unassembled WGS sequence"/>
</dbReference>
<organism evidence="3 4">
    <name type="scientific">Armillaria tabescens</name>
    <name type="common">Ringless honey mushroom</name>
    <name type="synonym">Agaricus tabescens</name>
    <dbReference type="NCBI Taxonomy" id="1929756"/>
    <lineage>
        <taxon>Eukaryota</taxon>
        <taxon>Fungi</taxon>
        <taxon>Dikarya</taxon>
        <taxon>Basidiomycota</taxon>
        <taxon>Agaricomycotina</taxon>
        <taxon>Agaricomycetes</taxon>
        <taxon>Agaricomycetidae</taxon>
        <taxon>Agaricales</taxon>
        <taxon>Marasmiineae</taxon>
        <taxon>Physalacriaceae</taxon>
        <taxon>Desarmillaria</taxon>
    </lineage>
</organism>
<dbReference type="GeneID" id="85365268"/>
<evidence type="ECO:0000256" key="2">
    <source>
        <dbReference type="SAM" id="Phobius"/>
    </source>
</evidence>
<name>A0AA39N5J1_ARMTA</name>
<dbReference type="EMBL" id="JAUEPS010000016">
    <property type="protein sequence ID" value="KAK0458702.1"/>
    <property type="molecule type" value="Genomic_DNA"/>
</dbReference>
<keyword evidence="2" id="KW-0472">Membrane</keyword>
<feature type="region of interest" description="Disordered" evidence="1">
    <location>
        <begin position="93"/>
        <end position="162"/>
    </location>
</feature>
<proteinExistence type="predicted"/>
<evidence type="ECO:0000313" key="3">
    <source>
        <dbReference type="EMBL" id="KAK0458702.1"/>
    </source>
</evidence>
<sequence>MGRLSSWHKLWLLSHPRFRPFPLQPTCRLAFLCLQTLLVIHPSLIKAFQWVNPSMSLLLIGSILWQALRNLFLAHSPSTWNIYSDISQWPQISPPSGAHTRPTPGPVESPPASSSLLPTPSSASSSLPETPRLPLKPGSQKPKKPSTTMIGMQSDRDPEGKRRTFRVKPTTHMDADSTVQFPYKPDPLRTLVMEQIPKIHRNIDYIRTWCKNVSDCSPVFVAVEASNANAVIEFPSVELARKAWVSPRLGPPNLSGTTIKGAPREDLIRVWWYLVSEPAVEFTMKELEDGEIEDTAAMKEAAKKDAAKEAQLQSRRERKRAKKAVKEAEEKLALEKANLSQVHSPASPLIQSSAVYTPASVTSPAPSAFTPLPPPLCHALPSAPSLPSIPQFPVTETFQPKIPLPPQSELAPNWRPAPIDTTKFSTFRDDPGSSLITVSSVGASDMGPPSAHLYIPLSSRSTSQSEDMDVDIDMEVETPSSYHNPSPLLSHERSSVPHASNEDPVTIPPAIVTSSATPQTASSIITHLSESSHNWPTSIPISASNLGSPATSASPTPPPSEPRAMKNAPKGPSFVFRSLAVKQKELEERIARERNSIGIGKMDAQPPIQVTPPVLSTEQVIDNMAMEEKLRQLVLASQRKKLKSTLTASVDVSTPPVAPRSLEDPVSIESPTLTPPPALESIPKSSDVVSTPVPDNALDDLAVSFITETIQTLETPRGRPALTSPLPLAGLKPPTTQASSAKQELAAKQRRLEQQIAESRTLMAKLSLARTKQEKDVIMNLLRETSRCVCVSFARLLHWANLALAEVLFLLVVFAILGRPKTIETSQ</sequence>
<feature type="region of interest" description="Disordered" evidence="1">
    <location>
        <begin position="304"/>
        <end position="324"/>
    </location>
</feature>
<dbReference type="RefSeq" id="XP_060330952.1">
    <property type="nucleotide sequence ID" value="XM_060481720.1"/>
</dbReference>